<comment type="caution">
    <text evidence="1">The sequence shown here is derived from an EMBL/GenBank/DDBJ whole genome shotgun (WGS) entry which is preliminary data.</text>
</comment>
<dbReference type="PANTHER" id="PTHR46060:SF2">
    <property type="entry name" value="HISTONE-LYSINE N-METHYLTRANSFERASE SETMAR"/>
    <property type="match status" value="1"/>
</dbReference>
<dbReference type="GO" id="GO:0031297">
    <property type="term" value="P:replication fork processing"/>
    <property type="evidence" value="ECO:0007669"/>
    <property type="project" value="TreeGrafter"/>
</dbReference>
<name>A0A8S9ZPH4_9BILA</name>
<feature type="non-terminal residue" evidence="1">
    <location>
        <position position="1"/>
    </location>
</feature>
<dbReference type="GO" id="GO:0000793">
    <property type="term" value="C:condensed chromosome"/>
    <property type="evidence" value="ECO:0007669"/>
    <property type="project" value="TreeGrafter"/>
</dbReference>
<keyword evidence="2" id="KW-1185">Reference proteome</keyword>
<dbReference type="AlphaFoldDB" id="A0A8S9ZPH4"/>
<dbReference type="GO" id="GO:0003697">
    <property type="term" value="F:single-stranded DNA binding"/>
    <property type="evidence" value="ECO:0007669"/>
    <property type="project" value="TreeGrafter"/>
</dbReference>
<dbReference type="GO" id="GO:0042800">
    <property type="term" value="F:histone H3K4 methyltransferase activity"/>
    <property type="evidence" value="ECO:0007669"/>
    <property type="project" value="TreeGrafter"/>
</dbReference>
<dbReference type="GO" id="GO:0035861">
    <property type="term" value="C:site of double-strand break"/>
    <property type="evidence" value="ECO:0007669"/>
    <property type="project" value="TreeGrafter"/>
</dbReference>
<dbReference type="EMBL" id="JABEBT010000043">
    <property type="protein sequence ID" value="KAF7635344.1"/>
    <property type="molecule type" value="Genomic_DNA"/>
</dbReference>
<dbReference type="OrthoDB" id="9970333at2759"/>
<dbReference type="Gene3D" id="3.30.420.10">
    <property type="entry name" value="Ribonuclease H-like superfamily/Ribonuclease H"/>
    <property type="match status" value="1"/>
</dbReference>
<dbReference type="InterPro" id="IPR036397">
    <property type="entry name" value="RNaseH_sf"/>
</dbReference>
<dbReference type="GO" id="GO:0005634">
    <property type="term" value="C:nucleus"/>
    <property type="evidence" value="ECO:0007669"/>
    <property type="project" value="TreeGrafter"/>
</dbReference>
<evidence type="ECO:0000313" key="1">
    <source>
        <dbReference type="EMBL" id="KAF7635344.1"/>
    </source>
</evidence>
<accession>A0A8S9ZPH4</accession>
<proteinExistence type="predicted"/>
<reference evidence="1" key="1">
    <citation type="journal article" date="2020" name="Ecol. Evol.">
        <title>Genome structure and content of the rice root-knot nematode (Meloidogyne graminicola).</title>
        <authorList>
            <person name="Phan N.T."/>
            <person name="Danchin E.G.J."/>
            <person name="Klopp C."/>
            <person name="Perfus-Barbeoch L."/>
            <person name="Kozlowski D.K."/>
            <person name="Koutsovoulos G.D."/>
            <person name="Lopez-Roques C."/>
            <person name="Bouchez O."/>
            <person name="Zahm M."/>
            <person name="Besnard G."/>
            <person name="Bellafiore S."/>
        </authorList>
    </citation>
    <scope>NUCLEOTIDE SEQUENCE</scope>
    <source>
        <strain evidence="1">VN-18</strain>
    </source>
</reference>
<dbReference type="GO" id="GO:0044547">
    <property type="term" value="F:DNA topoisomerase binding"/>
    <property type="evidence" value="ECO:0007669"/>
    <property type="project" value="TreeGrafter"/>
</dbReference>
<dbReference type="GO" id="GO:0015074">
    <property type="term" value="P:DNA integration"/>
    <property type="evidence" value="ECO:0007669"/>
    <property type="project" value="TreeGrafter"/>
</dbReference>
<dbReference type="Proteomes" id="UP000605970">
    <property type="component" value="Unassembled WGS sequence"/>
</dbReference>
<organism evidence="1 2">
    <name type="scientific">Meloidogyne graminicola</name>
    <dbReference type="NCBI Taxonomy" id="189291"/>
    <lineage>
        <taxon>Eukaryota</taxon>
        <taxon>Metazoa</taxon>
        <taxon>Ecdysozoa</taxon>
        <taxon>Nematoda</taxon>
        <taxon>Chromadorea</taxon>
        <taxon>Rhabditida</taxon>
        <taxon>Tylenchina</taxon>
        <taxon>Tylenchomorpha</taxon>
        <taxon>Tylenchoidea</taxon>
        <taxon>Meloidogynidae</taxon>
        <taxon>Meloidogyninae</taxon>
        <taxon>Meloidogyne</taxon>
    </lineage>
</organism>
<dbReference type="GO" id="GO:0003690">
    <property type="term" value="F:double-stranded DNA binding"/>
    <property type="evidence" value="ECO:0007669"/>
    <property type="project" value="TreeGrafter"/>
</dbReference>
<dbReference type="GO" id="GO:0046975">
    <property type="term" value="F:histone H3K36 methyltransferase activity"/>
    <property type="evidence" value="ECO:0007669"/>
    <property type="project" value="TreeGrafter"/>
</dbReference>
<dbReference type="GO" id="GO:0044774">
    <property type="term" value="P:mitotic DNA integrity checkpoint signaling"/>
    <property type="evidence" value="ECO:0007669"/>
    <property type="project" value="TreeGrafter"/>
</dbReference>
<dbReference type="GO" id="GO:0000014">
    <property type="term" value="F:single-stranded DNA endodeoxyribonuclease activity"/>
    <property type="evidence" value="ECO:0007669"/>
    <property type="project" value="TreeGrafter"/>
</dbReference>
<gene>
    <name evidence="1" type="ORF">Mgra_00005168</name>
</gene>
<dbReference type="GO" id="GO:0006303">
    <property type="term" value="P:double-strand break repair via nonhomologous end joining"/>
    <property type="evidence" value="ECO:0007669"/>
    <property type="project" value="TreeGrafter"/>
</dbReference>
<dbReference type="GO" id="GO:0000729">
    <property type="term" value="P:DNA double-strand break processing"/>
    <property type="evidence" value="ECO:0007669"/>
    <property type="project" value="TreeGrafter"/>
</dbReference>
<protein>
    <submittedName>
        <fullName evidence="1">HTH_48 domain-containing protein</fullName>
    </submittedName>
</protein>
<dbReference type="InterPro" id="IPR052709">
    <property type="entry name" value="Transposase-MT_Hybrid"/>
</dbReference>
<sequence length="93" mass="10588">HVANVTFQKINQLGGEPLIHPPYSPDCAPSDYHLFASLAHSLTGKNFVDKPHIKNHLRLYFASKKPDFYASGIDLLPIKWQHVIDNNGEYFEN</sequence>
<evidence type="ECO:0000313" key="2">
    <source>
        <dbReference type="Proteomes" id="UP000605970"/>
    </source>
</evidence>
<dbReference type="PANTHER" id="PTHR46060">
    <property type="entry name" value="MARINER MOS1 TRANSPOSASE-LIKE PROTEIN"/>
    <property type="match status" value="1"/>
</dbReference>